<evidence type="ECO:0000313" key="1">
    <source>
        <dbReference type="EMBL" id="KAK3752909.1"/>
    </source>
</evidence>
<keyword evidence="2" id="KW-1185">Reference proteome</keyword>
<gene>
    <name evidence="1" type="ORF">RRG08_009130</name>
</gene>
<accession>A0AAE0YNT7</accession>
<sequence length="112" mass="12630">MIYLSLVLRKLEASTEVRFMHTRALTQSQALVFGFRYRGEGCGLKKASGLVADRAAYPHQIDNHRYSVRLADLRLHTKVRSTAFASEQSEVFPSLQLPYARDSPYSRIAPGS</sequence>
<proteinExistence type="predicted"/>
<organism evidence="1 2">
    <name type="scientific">Elysia crispata</name>
    <name type="common">lettuce slug</name>
    <dbReference type="NCBI Taxonomy" id="231223"/>
    <lineage>
        <taxon>Eukaryota</taxon>
        <taxon>Metazoa</taxon>
        <taxon>Spiralia</taxon>
        <taxon>Lophotrochozoa</taxon>
        <taxon>Mollusca</taxon>
        <taxon>Gastropoda</taxon>
        <taxon>Heterobranchia</taxon>
        <taxon>Euthyneura</taxon>
        <taxon>Panpulmonata</taxon>
        <taxon>Sacoglossa</taxon>
        <taxon>Placobranchoidea</taxon>
        <taxon>Plakobranchidae</taxon>
        <taxon>Elysia</taxon>
    </lineage>
</organism>
<comment type="caution">
    <text evidence="1">The sequence shown here is derived from an EMBL/GenBank/DDBJ whole genome shotgun (WGS) entry which is preliminary data.</text>
</comment>
<reference evidence="1" key="1">
    <citation type="journal article" date="2023" name="G3 (Bethesda)">
        <title>A reference genome for the long-term kleptoplast-retaining sea slug Elysia crispata morphotype clarki.</title>
        <authorList>
            <person name="Eastman K.E."/>
            <person name="Pendleton A.L."/>
            <person name="Shaikh M.A."/>
            <person name="Suttiyut T."/>
            <person name="Ogas R."/>
            <person name="Tomko P."/>
            <person name="Gavelis G."/>
            <person name="Widhalm J.R."/>
            <person name="Wisecaver J.H."/>
        </authorList>
    </citation>
    <scope>NUCLEOTIDE SEQUENCE</scope>
    <source>
        <strain evidence="1">ECLA1</strain>
    </source>
</reference>
<protein>
    <submittedName>
        <fullName evidence="1">Uncharacterized protein</fullName>
    </submittedName>
</protein>
<evidence type="ECO:0000313" key="2">
    <source>
        <dbReference type="Proteomes" id="UP001283361"/>
    </source>
</evidence>
<dbReference type="EMBL" id="JAWDGP010005734">
    <property type="protein sequence ID" value="KAK3752909.1"/>
    <property type="molecule type" value="Genomic_DNA"/>
</dbReference>
<dbReference type="Proteomes" id="UP001283361">
    <property type="component" value="Unassembled WGS sequence"/>
</dbReference>
<name>A0AAE0YNT7_9GAST</name>
<dbReference type="AlphaFoldDB" id="A0AAE0YNT7"/>